<evidence type="ECO:0000256" key="10">
    <source>
        <dbReference type="ARBA" id="ARBA00023224"/>
    </source>
</evidence>
<sequence length="316" mass="35868">IPVHNQSWVSEFILLGFSSDPTTNSILFIVFLLMYLSSVLGNGLIIMLVCLDTQLHIPMYFFLCTLSLLDMSYVTTTVPQMLMHLLAHSKTISFAGCWLQMYVFGAVGITECTFFVVMAYDRYVAICYPLRYTVILNWSLCIRLAAGSWICGFFSSLLHTFFTMSLPYCGPNRVNHYLCEGPSVRSLACMDTHLIEMVDLVLSVFMIITPISLIVASYIRIAKAILKIKSTQGRCKAFSTCASHLTVVILFYIPATYIYMRPNSSYSPEQDKQISLFYNAFTPLLNPVVYSLRNKDIKRAFLKVMVYGRWTCGPGW</sequence>
<keyword evidence="7" id="KW-0297">G-protein coupled receptor</keyword>
<evidence type="ECO:0000259" key="12">
    <source>
        <dbReference type="PROSITE" id="PS50262"/>
    </source>
</evidence>
<feature type="domain" description="G-protein coupled receptors family 1 profile" evidence="12">
    <location>
        <begin position="41"/>
        <end position="290"/>
    </location>
</feature>
<protein>
    <submittedName>
        <fullName evidence="13">Olfactory receptor family 10 subfamily AK member 7F</fullName>
    </submittedName>
</protein>
<feature type="transmembrane region" description="Helical" evidence="11">
    <location>
        <begin position="98"/>
        <end position="120"/>
    </location>
</feature>
<feature type="transmembrane region" description="Helical" evidence="11">
    <location>
        <begin position="242"/>
        <end position="260"/>
    </location>
</feature>
<gene>
    <name evidence="15" type="primary">Or10ak7</name>
    <name evidence="13" type="synonym">Olfr1330-ps1</name>
    <name evidence="16" type="synonym">Or10ak7f</name>
</gene>
<feature type="transmembrane region" description="Helical" evidence="11">
    <location>
        <begin position="140"/>
        <end position="162"/>
    </location>
</feature>
<keyword evidence="8 11" id="KW-0472">Membrane</keyword>
<dbReference type="PRINTS" id="PR00245">
    <property type="entry name" value="OLFACTORYR"/>
</dbReference>
<feature type="transmembrane region" description="Helical" evidence="11">
    <location>
        <begin position="57"/>
        <end position="78"/>
    </location>
</feature>
<evidence type="ECO:0000256" key="5">
    <source>
        <dbReference type="ARBA" id="ARBA00022725"/>
    </source>
</evidence>
<keyword evidence="9" id="KW-0675">Receptor</keyword>
<evidence type="ECO:0000256" key="1">
    <source>
        <dbReference type="ARBA" id="ARBA00004651"/>
    </source>
</evidence>
<dbReference type="Pfam" id="PF13853">
    <property type="entry name" value="7tm_4"/>
    <property type="match status" value="1"/>
</dbReference>
<evidence type="ECO:0000256" key="6">
    <source>
        <dbReference type="ARBA" id="ARBA00022989"/>
    </source>
</evidence>
<evidence type="ECO:0000313" key="14">
    <source>
        <dbReference type="Proteomes" id="UP000002494"/>
    </source>
</evidence>
<evidence type="ECO:0000256" key="7">
    <source>
        <dbReference type="ARBA" id="ARBA00023040"/>
    </source>
</evidence>
<dbReference type="GO" id="GO:0004930">
    <property type="term" value="F:G protein-coupled receptor activity"/>
    <property type="evidence" value="ECO:0007669"/>
    <property type="project" value="UniProtKB-KW"/>
</dbReference>
<dbReference type="OMA" id="VGITECT"/>
<evidence type="ECO:0000313" key="16">
    <source>
        <dbReference type="RGD" id="1332921"/>
    </source>
</evidence>
<keyword evidence="3" id="KW-0716">Sensory transduction</keyword>
<dbReference type="RGD" id="1584753">
    <property type="gene designation" value="Olfr1330-ps1"/>
</dbReference>
<dbReference type="PROSITE" id="PS50262">
    <property type="entry name" value="G_PROTEIN_RECEP_F1_2"/>
    <property type="match status" value="1"/>
</dbReference>
<evidence type="ECO:0000256" key="8">
    <source>
        <dbReference type="ARBA" id="ARBA00023136"/>
    </source>
</evidence>
<dbReference type="PANTHER" id="PTHR26453">
    <property type="entry name" value="OLFACTORY RECEPTOR"/>
    <property type="match status" value="1"/>
</dbReference>
<reference evidence="13" key="1">
    <citation type="submission" date="2024-01" db="EMBL/GenBank/DDBJ databases">
        <title>GRCr8: a new rat reference genome assembly contstructed from accurate long reads and long range scaffolding.</title>
        <authorList>
            <person name="Doris P.A."/>
            <person name="Kalbfleisch T."/>
            <person name="Li K."/>
            <person name="Howe K."/>
            <person name="Wood J."/>
        </authorList>
    </citation>
    <scope>NUCLEOTIDE SEQUENCE [LARGE SCALE GENOMIC DNA]</scope>
    <source>
        <strain evidence="13">Brown Norway</strain>
    </source>
</reference>
<dbReference type="Proteomes" id="UP000002494">
    <property type="component" value="Chromosome 5"/>
</dbReference>
<dbReference type="GO" id="GO:0050911">
    <property type="term" value="P:detection of chemical stimulus involved in sensory perception of smell"/>
    <property type="evidence" value="ECO:0000318"/>
    <property type="project" value="GO_Central"/>
</dbReference>
<dbReference type="AGR" id="RGD:1332893"/>
<dbReference type="InterPro" id="IPR047940">
    <property type="entry name" value="OR1330-like_7tmA"/>
</dbReference>
<evidence type="ECO:0000256" key="3">
    <source>
        <dbReference type="ARBA" id="ARBA00022606"/>
    </source>
</evidence>
<dbReference type="FunFam" id="1.20.1070.10:FF:000001">
    <property type="entry name" value="Olfactory receptor"/>
    <property type="match status" value="1"/>
</dbReference>
<dbReference type="SUPFAM" id="SSF81321">
    <property type="entry name" value="Family A G protein-coupled receptor-like"/>
    <property type="match status" value="1"/>
</dbReference>
<evidence type="ECO:0000256" key="9">
    <source>
        <dbReference type="ARBA" id="ARBA00023170"/>
    </source>
</evidence>
<keyword evidence="5" id="KW-0552">Olfaction</keyword>
<dbReference type="InterPro" id="IPR000276">
    <property type="entry name" value="GPCR_Rhodpsn"/>
</dbReference>
<dbReference type="AlphaFoldDB" id="A0A8I5Y5U5"/>
<keyword evidence="2" id="KW-1003">Cell membrane</keyword>
<proteinExistence type="predicted"/>
<comment type="subcellular location">
    <subcellularLocation>
        <location evidence="1">Cell membrane</location>
        <topology evidence="1">Multi-pass membrane protein</topology>
    </subcellularLocation>
</comment>
<reference evidence="13" key="3">
    <citation type="submission" date="2025-09" db="UniProtKB">
        <authorList>
            <consortium name="Ensembl"/>
        </authorList>
    </citation>
    <scope>IDENTIFICATION</scope>
    <source>
        <strain evidence="13">Brown Norway</strain>
    </source>
</reference>
<feature type="transmembrane region" description="Helical" evidence="11">
    <location>
        <begin position="275"/>
        <end position="292"/>
    </location>
</feature>
<dbReference type="AGR" id="RGD:1332921"/>
<evidence type="ECO:0000313" key="13">
    <source>
        <dbReference type="Ensembl" id="ENSRNOP00000077454.1"/>
    </source>
</evidence>
<evidence type="ECO:0000256" key="11">
    <source>
        <dbReference type="SAM" id="Phobius"/>
    </source>
</evidence>
<dbReference type="CDD" id="cd15946">
    <property type="entry name" value="7tmA_OR1330-like"/>
    <property type="match status" value="1"/>
</dbReference>
<evidence type="ECO:0000313" key="15">
    <source>
        <dbReference type="RGD" id="1332893"/>
    </source>
</evidence>
<dbReference type="GO" id="GO:0004984">
    <property type="term" value="F:olfactory receptor activity"/>
    <property type="evidence" value="ECO:0000318"/>
    <property type="project" value="GO_Central"/>
</dbReference>
<keyword evidence="4 11" id="KW-0812">Transmembrane</keyword>
<keyword evidence="10" id="KW-0807">Transducer</keyword>
<evidence type="ECO:0000256" key="2">
    <source>
        <dbReference type="ARBA" id="ARBA00022475"/>
    </source>
</evidence>
<accession>A0A8I5Y5U5</accession>
<evidence type="ECO:0000256" key="4">
    <source>
        <dbReference type="ARBA" id="ARBA00022692"/>
    </source>
</evidence>
<dbReference type="RGD" id="1332893">
    <property type="gene designation" value="Or10ak7"/>
</dbReference>
<dbReference type="PRINTS" id="PR00237">
    <property type="entry name" value="GPCRRHODOPSN"/>
</dbReference>
<dbReference type="InterPro" id="IPR017452">
    <property type="entry name" value="GPCR_Rhodpsn_7TM"/>
</dbReference>
<dbReference type="Gene3D" id="1.20.1070.10">
    <property type="entry name" value="Rhodopsin 7-helix transmembrane proteins"/>
    <property type="match status" value="1"/>
</dbReference>
<name>A0A8I5Y5U5_RAT</name>
<dbReference type="GeneTree" id="ENSGT01140000282496"/>
<organism evidence="13 14">
    <name type="scientific">Rattus norvegicus</name>
    <name type="common">Rat</name>
    <dbReference type="NCBI Taxonomy" id="10116"/>
    <lineage>
        <taxon>Eukaryota</taxon>
        <taxon>Metazoa</taxon>
        <taxon>Chordata</taxon>
        <taxon>Craniata</taxon>
        <taxon>Vertebrata</taxon>
        <taxon>Euteleostomi</taxon>
        <taxon>Mammalia</taxon>
        <taxon>Eutheria</taxon>
        <taxon>Euarchontoglires</taxon>
        <taxon>Glires</taxon>
        <taxon>Rodentia</taxon>
        <taxon>Myomorpha</taxon>
        <taxon>Muroidea</taxon>
        <taxon>Muridae</taxon>
        <taxon>Murinae</taxon>
        <taxon>Rattus</taxon>
    </lineage>
</organism>
<feature type="transmembrane region" description="Helical" evidence="11">
    <location>
        <begin position="26"/>
        <end position="50"/>
    </location>
</feature>
<dbReference type="Ensembl" id="ENSRNOT00000097040.2">
    <property type="protein sequence ID" value="ENSRNOP00000077454.1"/>
    <property type="gene ID" value="ENSRNOG00000068591.2"/>
</dbReference>
<keyword evidence="6 11" id="KW-1133">Transmembrane helix</keyword>
<dbReference type="InterPro" id="IPR000725">
    <property type="entry name" value="Olfact_rcpt"/>
</dbReference>
<feature type="transmembrane region" description="Helical" evidence="11">
    <location>
        <begin position="200"/>
        <end position="221"/>
    </location>
</feature>
<reference evidence="13" key="2">
    <citation type="submission" date="2025-08" db="UniProtKB">
        <authorList>
            <consortium name="Ensembl"/>
        </authorList>
    </citation>
    <scope>IDENTIFICATION</scope>
    <source>
        <strain evidence="13">Brown Norway</strain>
    </source>
</reference>
<dbReference type="RGD" id="1332921">
    <property type="gene designation" value="Or10ak7f"/>
</dbReference>
<keyword evidence="14" id="KW-1185">Reference proteome</keyword>
<dbReference type="GO" id="GO:0005886">
    <property type="term" value="C:plasma membrane"/>
    <property type="evidence" value="ECO:0000318"/>
    <property type="project" value="GO_Central"/>
</dbReference>